<accession>W0AK03</accession>
<dbReference type="STRING" id="1123269.NX02_25080"/>
<evidence type="ECO:0000313" key="1">
    <source>
        <dbReference type="EMBL" id="AHE56623.1"/>
    </source>
</evidence>
<dbReference type="EMBL" id="CP006644">
    <property type="protein sequence ID" value="AHE56623.1"/>
    <property type="molecule type" value="Genomic_DNA"/>
</dbReference>
<proteinExistence type="predicted"/>
<gene>
    <name evidence="1" type="ORF">NX02_25080</name>
</gene>
<dbReference type="eggNOG" id="ENOG50311Q5">
    <property type="taxonomic scope" value="Bacteria"/>
</dbReference>
<sequence length="87" mass="9339">MNNAAITVNLDAATLALVDAAAKARGISREALAAEAIQRFVERDAEFVAFVQEGIDDADSGNLISQEDMESWFAARKNDRAIRAAAE</sequence>
<dbReference type="AlphaFoldDB" id="W0AK03"/>
<dbReference type="Proteomes" id="UP000018851">
    <property type="component" value="Chromosome"/>
</dbReference>
<reference evidence="1 2" key="1">
    <citation type="submission" date="2013-07" db="EMBL/GenBank/DDBJ databases">
        <title>Completed genome of Sphingomonas sanxanigenens NX02.</title>
        <authorList>
            <person name="Ma T."/>
            <person name="Huang H."/>
            <person name="Wu M."/>
            <person name="Li X."/>
            <person name="Li G."/>
        </authorList>
    </citation>
    <scope>NUCLEOTIDE SEQUENCE [LARGE SCALE GENOMIC DNA]</scope>
    <source>
        <strain evidence="1 2">NX02</strain>
    </source>
</reference>
<organism evidence="1 2">
    <name type="scientific">Sphingomonas sanxanigenens DSM 19645 = NX02</name>
    <dbReference type="NCBI Taxonomy" id="1123269"/>
    <lineage>
        <taxon>Bacteria</taxon>
        <taxon>Pseudomonadati</taxon>
        <taxon>Pseudomonadota</taxon>
        <taxon>Alphaproteobacteria</taxon>
        <taxon>Sphingomonadales</taxon>
        <taxon>Sphingomonadaceae</taxon>
        <taxon>Sphingomonas</taxon>
    </lineage>
</organism>
<keyword evidence="2" id="KW-1185">Reference proteome</keyword>
<protein>
    <recommendedName>
        <fullName evidence="3">Ribbon-helix-helix protein CopG domain-containing protein</fullName>
    </recommendedName>
</protein>
<dbReference type="HOGENOM" id="CLU_155311_5_1_5"/>
<name>W0AK03_9SPHN</name>
<evidence type="ECO:0008006" key="3">
    <source>
        <dbReference type="Google" id="ProtNLM"/>
    </source>
</evidence>
<dbReference type="OrthoDB" id="5298181at2"/>
<evidence type="ECO:0000313" key="2">
    <source>
        <dbReference type="Proteomes" id="UP000018851"/>
    </source>
</evidence>
<dbReference type="KEGG" id="ssan:NX02_25080"/>
<dbReference type="PATRIC" id="fig|1123269.5.peg.4916"/>
<dbReference type="RefSeq" id="WP_025294725.1">
    <property type="nucleotide sequence ID" value="NZ_CP006644.1"/>
</dbReference>